<comment type="caution">
    <text evidence="1">The sequence shown here is derived from an EMBL/GenBank/DDBJ whole genome shotgun (WGS) entry which is preliminary data.</text>
</comment>
<evidence type="ECO:0000313" key="2">
    <source>
        <dbReference type="Proteomes" id="UP001229421"/>
    </source>
</evidence>
<gene>
    <name evidence="1" type="ORF">QVD17_19858</name>
</gene>
<accession>A0AAD8KKL0</accession>
<dbReference type="EMBL" id="JAUHHV010000005">
    <property type="protein sequence ID" value="KAK1424528.1"/>
    <property type="molecule type" value="Genomic_DNA"/>
</dbReference>
<dbReference type="Proteomes" id="UP001229421">
    <property type="component" value="Unassembled WGS sequence"/>
</dbReference>
<proteinExistence type="predicted"/>
<name>A0AAD8KKL0_TARER</name>
<sequence length="84" mass="9417">MDLQLRQNRKINKPLNKSASVVVDSPEKGVALVILLLLYTNLEDVVIFVREDASLSLFNGEVGSGVNWMTIEQSIVNKDDERDD</sequence>
<protein>
    <submittedName>
        <fullName evidence="1">Uncharacterized protein</fullName>
    </submittedName>
</protein>
<keyword evidence="2" id="KW-1185">Reference proteome</keyword>
<organism evidence="1 2">
    <name type="scientific">Tagetes erecta</name>
    <name type="common">African marigold</name>
    <dbReference type="NCBI Taxonomy" id="13708"/>
    <lineage>
        <taxon>Eukaryota</taxon>
        <taxon>Viridiplantae</taxon>
        <taxon>Streptophyta</taxon>
        <taxon>Embryophyta</taxon>
        <taxon>Tracheophyta</taxon>
        <taxon>Spermatophyta</taxon>
        <taxon>Magnoliopsida</taxon>
        <taxon>eudicotyledons</taxon>
        <taxon>Gunneridae</taxon>
        <taxon>Pentapetalae</taxon>
        <taxon>asterids</taxon>
        <taxon>campanulids</taxon>
        <taxon>Asterales</taxon>
        <taxon>Asteraceae</taxon>
        <taxon>Asteroideae</taxon>
        <taxon>Heliantheae alliance</taxon>
        <taxon>Tageteae</taxon>
        <taxon>Tagetes</taxon>
    </lineage>
</organism>
<dbReference type="AlphaFoldDB" id="A0AAD8KKL0"/>
<reference evidence="1" key="1">
    <citation type="journal article" date="2023" name="bioRxiv">
        <title>Improved chromosome-level genome assembly for marigold (Tagetes erecta).</title>
        <authorList>
            <person name="Jiang F."/>
            <person name="Yuan L."/>
            <person name="Wang S."/>
            <person name="Wang H."/>
            <person name="Xu D."/>
            <person name="Wang A."/>
            <person name="Fan W."/>
        </authorList>
    </citation>
    <scope>NUCLEOTIDE SEQUENCE</scope>
    <source>
        <strain evidence="1">WSJ</strain>
        <tissue evidence="1">Leaf</tissue>
    </source>
</reference>
<evidence type="ECO:0000313" key="1">
    <source>
        <dbReference type="EMBL" id="KAK1424528.1"/>
    </source>
</evidence>